<feature type="domain" description="SLH" evidence="1">
    <location>
        <begin position="24"/>
        <end position="85"/>
    </location>
</feature>
<dbReference type="EMBL" id="DRUZ01000121">
    <property type="protein sequence ID" value="HHS02875.1"/>
    <property type="molecule type" value="Genomic_DNA"/>
</dbReference>
<protein>
    <submittedName>
        <fullName evidence="2">S-layer homology domain-containing protein</fullName>
    </submittedName>
</protein>
<dbReference type="Pfam" id="PF00395">
    <property type="entry name" value="SLH"/>
    <property type="match status" value="2"/>
</dbReference>
<comment type="caution">
    <text evidence="2">The sequence shown here is derived from an EMBL/GenBank/DDBJ whole genome shotgun (WGS) entry which is preliminary data.</text>
</comment>
<dbReference type="PROSITE" id="PS51272">
    <property type="entry name" value="SLH"/>
    <property type="match status" value="2"/>
</dbReference>
<proteinExistence type="predicted"/>
<reference evidence="2" key="1">
    <citation type="journal article" date="2020" name="mSystems">
        <title>Genome- and Community-Level Interaction Insights into Carbon Utilization and Element Cycling Functions of Hydrothermarchaeota in Hydrothermal Sediment.</title>
        <authorList>
            <person name="Zhou Z."/>
            <person name="Liu Y."/>
            <person name="Xu W."/>
            <person name="Pan J."/>
            <person name="Luo Z.H."/>
            <person name="Li M."/>
        </authorList>
    </citation>
    <scope>NUCLEOTIDE SEQUENCE [LARGE SCALE GENOMIC DNA]</scope>
    <source>
        <strain evidence="2">SpSt-102</strain>
    </source>
</reference>
<organism evidence="2">
    <name type="scientific">Caldicellulosiruptor owensensis</name>
    <dbReference type="NCBI Taxonomy" id="55205"/>
    <lineage>
        <taxon>Bacteria</taxon>
        <taxon>Bacillati</taxon>
        <taxon>Bacillota</taxon>
        <taxon>Bacillota incertae sedis</taxon>
        <taxon>Caldicellulosiruptorales</taxon>
        <taxon>Caldicellulosiruptoraceae</taxon>
        <taxon>Caldicellulosiruptor</taxon>
    </lineage>
</organism>
<name>A0A7C5Z5J6_9FIRM</name>
<dbReference type="InterPro" id="IPR001119">
    <property type="entry name" value="SLH_dom"/>
</dbReference>
<accession>A0A7C5Z5J6</accession>
<gene>
    <name evidence="2" type="ORF">ENL71_10525</name>
</gene>
<dbReference type="AlphaFoldDB" id="A0A7C5Z5J6"/>
<evidence type="ECO:0000259" key="1">
    <source>
        <dbReference type="PROSITE" id="PS51272"/>
    </source>
</evidence>
<sequence>MKTKKVLVFLIMICFFVLNTNIAVFAAYKDISANANFKADVERLNKLGILVYRDYFRPNQPVTRLEVAEALVKIAGAQDQAAYQKKYALFSDIKPNTESCGYVTWAVKKKYLMPMADGNFHPNDAATYSQVVTALVRMLGYSDSDVSGVWPQNYIDKARELGITKDLKFSASDRVFRWAFAKMLSRLLDAQPKGSNLKFYEATGLYSSVLVVQTSKTSGKLSSNEVLTDAGVLINTTKTSLDSGKRYMVKVDSGKITKVFGEDTESYQFVITKVSGKTVYFSEGGKTKSTNLPASAVYYVSGVKQNYDTIENAIKPNQKVSFVYSLDKSKVEYVVINDLYPQDIYGNYDEVLILANYKTLSSLTENQIQTDKGIYYLASGIKPDGIEIGAKYGVYIKDDTITKIAQKIWVAEKYTVKNIDSGIIEAERDGKTVEISLLSKPVYYYQGTKQSYDTISNILKEDQTIYLSKDRETDKVMAYVIIDPQGTKYGTYTEVIVLQDALLNSALENNQVLTDKGIYYLADTKAKLEVGAKYAVYIKEDKINLVVKKLNKTEAYEITDIVSDTNVKLKSGSKQENIVLPQKPVYYYNGSKVNYSDLKGILKSGQKIYFGYTKDGKTCEYIALQDPYSPEYGTYTEVIVLADAVVSDKLSENEVLTDKGIYAVKSTAGKLTAYAKYGVYIKNDTITKVVKKLNKVDTAEIKEVISDTKVSLKRGNLESAGYLPQKPVYYYNGAKVDYNNLKNIIKAGQKVYFGYNTAGNSYEYAIIQDPYYDSYGKYVETVILGAYSTTKGLDVNEVLTEQGILTLPENQNTNLELGAKYGLYIDQDNQITLVYKKLNSTEGVTVLSAISNKVMVDKGGSQVELILPQNITYYYNGSKIDFSTAVSKLQMSTSLVFGLSNRKRGYEYCVIFDPVYSKPYIAGEQTYLTLKVGDLDISGSRKFIKDGDVVDYSYIQKYNVVYEVKDIWGRNSYILIVDSKVDCYLKSYQPTRFTPKSIVVSVYDSLSGKLTEKTYEISENCDSSWILSDTFKTGQRVYLLLGYDGKVVAVVNP</sequence>
<feature type="domain" description="SLH" evidence="1">
    <location>
        <begin position="86"/>
        <end position="149"/>
    </location>
</feature>
<evidence type="ECO:0000313" key="2">
    <source>
        <dbReference type="EMBL" id="HHS02875.1"/>
    </source>
</evidence>